<dbReference type="AlphaFoldDB" id="A0A5B1C5M1"/>
<protein>
    <submittedName>
        <fullName evidence="1">Uncharacterized protein</fullName>
    </submittedName>
</protein>
<dbReference type="EMBL" id="VUAA01000010">
    <property type="protein sequence ID" value="KAA1254754.1"/>
    <property type="molecule type" value="Genomic_DNA"/>
</dbReference>
<comment type="caution">
    <text evidence="1">The sequence shown here is derived from an EMBL/GenBank/DDBJ whole genome shotgun (WGS) entry which is preliminary data.</text>
</comment>
<evidence type="ECO:0000313" key="1">
    <source>
        <dbReference type="EMBL" id="KAA1254754.1"/>
    </source>
</evidence>
<name>A0A5B1C5M1_VIBCL</name>
<proteinExistence type="predicted"/>
<gene>
    <name evidence="1" type="ORF">F0M16_10835</name>
</gene>
<sequence>MDRTYLSLPLVLDVTKLAKSGIDEIILIFETELKGEYRFSKQSLLDVLNDYLKECSQPLSFSKAYICIKKHKLGFNAISCLNNISDLGGTQISFEQLKEYKDNGTLAKLAFKYV</sequence>
<reference evidence="1 2" key="1">
    <citation type="submission" date="2019-09" db="EMBL/GenBank/DDBJ databases">
        <authorList>
            <person name="Kritzky A."/>
            <person name="Schelkanova E.Y."/>
            <person name="Alkhova Z.V."/>
            <person name="Smirnova N.I."/>
        </authorList>
    </citation>
    <scope>NUCLEOTIDE SEQUENCE [LARGE SCALE GENOMIC DNA]</scope>
    <source>
        <strain evidence="1 2">M1526</strain>
    </source>
</reference>
<dbReference type="Proteomes" id="UP000323225">
    <property type="component" value="Unassembled WGS sequence"/>
</dbReference>
<evidence type="ECO:0000313" key="2">
    <source>
        <dbReference type="Proteomes" id="UP000323225"/>
    </source>
</evidence>
<accession>A0A5B1C5M1</accession>
<organism evidence="1 2">
    <name type="scientific">Vibrio cholerae</name>
    <dbReference type="NCBI Taxonomy" id="666"/>
    <lineage>
        <taxon>Bacteria</taxon>
        <taxon>Pseudomonadati</taxon>
        <taxon>Pseudomonadota</taxon>
        <taxon>Gammaproteobacteria</taxon>
        <taxon>Vibrionales</taxon>
        <taxon>Vibrionaceae</taxon>
        <taxon>Vibrio</taxon>
    </lineage>
</organism>